<proteinExistence type="predicted"/>
<accession>X0U3T9</accession>
<feature type="non-terminal residue" evidence="2">
    <location>
        <position position="1"/>
    </location>
</feature>
<evidence type="ECO:0000256" key="1">
    <source>
        <dbReference type="SAM" id="MobiDB-lite"/>
    </source>
</evidence>
<feature type="compositionally biased region" description="Gly residues" evidence="1">
    <location>
        <begin position="75"/>
        <end position="84"/>
    </location>
</feature>
<feature type="compositionally biased region" description="Polar residues" evidence="1">
    <location>
        <begin position="134"/>
        <end position="143"/>
    </location>
</feature>
<dbReference type="EMBL" id="BARS01008743">
    <property type="protein sequence ID" value="GAF83145.1"/>
    <property type="molecule type" value="Genomic_DNA"/>
</dbReference>
<feature type="region of interest" description="Disordered" evidence="1">
    <location>
        <begin position="121"/>
        <end position="143"/>
    </location>
</feature>
<gene>
    <name evidence="2" type="ORF">S01H1_16604</name>
</gene>
<sequence length="143" mass="15571">NKDRMNQGAQYVRNTLLENLRTGKVKLPTGDGGDMKEVTMQEFGISFPVLVDPVKVEEVEVSNPNADTGVATTGKTGGMLGPGGFSNKHGALSDAKKDGSVPDVIELDRFPFVVHFCWQPEGSGKERESENPEENTFTSFRQP</sequence>
<reference evidence="2" key="1">
    <citation type="journal article" date="2014" name="Front. Microbiol.">
        <title>High frequency of phylogenetically diverse reductive dehalogenase-homologous genes in deep subseafloor sedimentary metagenomes.</title>
        <authorList>
            <person name="Kawai M."/>
            <person name="Futagami T."/>
            <person name="Toyoda A."/>
            <person name="Takaki Y."/>
            <person name="Nishi S."/>
            <person name="Hori S."/>
            <person name="Arai W."/>
            <person name="Tsubouchi T."/>
            <person name="Morono Y."/>
            <person name="Uchiyama I."/>
            <person name="Ito T."/>
            <person name="Fujiyama A."/>
            <person name="Inagaki F."/>
            <person name="Takami H."/>
        </authorList>
    </citation>
    <scope>NUCLEOTIDE SEQUENCE</scope>
    <source>
        <strain evidence="2">Expedition CK06-06</strain>
    </source>
</reference>
<protein>
    <submittedName>
        <fullName evidence="2">Uncharacterized protein</fullName>
    </submittedName>
</protein>
<feature type="region of interest" description="Disordered" evidence="1">
    <location>
        <begin position="65"/>
        <end position="85"/>
    </location>
</feature>
<name>X0U3T9_9ZZZZ</name>
<evidence type="ECO:0000313" key="2">
    <source>
        <dbReference type="EMBL" id="GAF83145.1"/>
    </source>
</evidence>
<organism evidence="2">
    <name type="scientific">marine sediment metagenome</name>
    <dbReference type="NCBI Taxonomy" id="412755"/>
    <lineage>
        <taxon>unclassified sequences</taxon>
        <taxon>metagenomes</taxon>
        <taxon>ecological metagenomes</taxon>
    </lineage>
</organism>
<comment type="caution">
    <text evidence="2">The sequence shown here is derived from an EMBL/GenBank/DDBJ whole genome shotgun (WGS) entry which is preliminary data.</text>
</comment>
<dbReference type="AlphaFoldDB" id="X0U3T9"/>